<feature type="region of interest" description="Disordered" evidence="1">
    <location>
        <begin position="557"/>
        <end position="596"/>
    </location>
</feature>
<evidence type="ECO:0000256" key="1">
    <source>
        <dbReference type="SAM" id="MobiDB-lite"/>
    </source>
</evidence>
<protein>
    <submittedName>
        <fullName evidence="2">Uncharacterized protein</fullName>
    </submittedName>
</protein>
<feature type="compositionally biased region" description="Basic and acidic residues" evidence="1">
    <location>
        <begin position="568"/>
        <end position="596"/>
    </location>
</feature>
<feature type="compositionally biased region" description="Pro residues" evidence="1">
    <location>
        <begin position="679"/>
        <end position="691"/>
    </location>
</feature>
<evidence type="ECO:0000313" key="2">
    <source>
        <dbReference type="EMBL" id="KAF2850665.1"/>
    </source>
</evidence>
<feature type="compositionally biased region" description="Polar residues" evidence="1">
    <location>
        <begin position="20"/>
        <end position="30"/>
    </location>
</feature>
<accession>A0A6A7B8G2</accession>
<feature type="region of interest" description="Disordered" evidence="1">
    <location>
        <begin position="620"/>
        <end position="733"/>
    </location>
</feature>
<dbReference type="EMBL" id="MU006305">
    <property type="protein sequence ID" value="KAF2850665.1"/>
    <property type="molecule type" value="Genomic_DNA"/>
</dbReference>
<feature type="region of interest" description="Disordered" evidence="1">
    <location>
        <begin position="507"/>
        <end position="531"/>
    </location>
</feature>
<feature type="compositionally biased region" description="Basic residues" evidence="1">
    <location>
        <begin position="424"/>
        <end position="436"/>
    </location>
</feature>
<dbReference type="AlphaFoldDB" id="A0A6A7B8G2"/>
<feature type="region of interest" description="Disordered" evidence="1">
    <location>
        <begin position="1"/>
        <end position="30"/>
    </location>
</feature>
<dbReference type="OrthoDB" id="5415512at2759"/>
<reference evidence="2" key="1">
    <citation type="submission" date="2020-01" db="EMBL/GenBank/DDBJ databases">
        <authorList>
            <consortium name="DOE Joint Genome Institute"/>
            <person name="Haridas S."/>
            <person name="Albert R."/>
            <person name="Binder M."/>
            <person name="Bloem J."/>
            <person name="Labutti K."/>
            <person name="Salamov A."/>
            <person name="Andreopoulos B."/>
            <person name="Baker S.E."/>
            <person name="Barry K."/>
            <person name="Bills G."/>
            <person name="Bluhm B.H."/>
            <person name="Cannon C."/>
            <person name="Castanera R."/>
            <person name="Culley D.E."/>
            <person name="Daum C."/>
            <person name="Ezra D."/>
            <person name="Gonzalez J.B."/>
            <person name="Henrissat B."/>
            <person name="Kuo A."/>
            <person name="Liang C."/>
            <person name="Lipzen A."/>
            <person name="Lutzoni F."/>
            <person name="Magnuson J."/>
            <person name="Mondo S."/>
            <person name="Nolan M."/>
            <person name="Ohm R."/>
            <person name="Pangilinan J."/>
            <person name="Park H.-J."/>
            <person name="Ramirez L."/>
            <person name="Alfaro M."/>
            <person name="Sun H."/>
            <person name="Tritt A."/>
            <person name="Yoshinaga Y."/>
            <person name="Zwiers L.-H."/>
            <person name="Turgeon B.G."/>
            <person name="Goodwin S.B."/>
            <person name="Spatafora J.W."/>
            <person name="Crous P.W."/>
            <person name="Grigoriev I.V."/>
        </authorList>
    </citation>
    <scope>NUCLEOTIDE SEQUENCE</scope>
    <source>
        <strain evidence="2">IPT5</strain>
    </source>
</reference>
<feature type="compositionally biased region" description="Basic and acidic residues" evidence="1">
    <location>
        <begin position="635"/>
        <end position="646"/>
    </location>
</feature>
<dbReference type="Proteomes" id="UP000799423">
    <property type="component" value="Unassembled WGS sequence"/>
</dbReference>
<organism evidence="2 3">
    <name type="scientific">Plenodomus tracheiphilus IPT5</name>
    <dbReference type="NCBI Taxonomy" id="1408161"/>
    <lineage>
        <taxon>Eukaryota</taxon>
        <taxon>Fungi</taxon>
        <taxon>Dikarya</taxon>
        <taxon>Ascomycota</taxon>
        <taxon>Pezizomycotina</taxon>
        <taxon>Dothideomycetes</taxon>
        <taxon>Pleosporomycetidae</taxon>
        <taxon>Pleosporales</taxon>
        <taxon>Pleosporineae</taxon>
        <taxon>Leptosphaeriaceae</taxon>
        <taxon>Plenodomus</taxon>
    </lineage>
</organism>
<sequence>MANEEQRRAFASYMGVRTPAASTNQGQSQGQAVPQYGRAVAQPAHPYLLNPACSRGYNSCQLTLSQQFPGLGVPPAVPTPPPAASSSVASFPRSGYSQASFPAGFGQSAYNQHGLAQHPPPLGQAPNLHNQRHMQQPGLAGYPQASGYYNAQPPPPPEFNAGWQQMDQNAEQARRWSGAPQGAVARNASQVIMESHLRHKDDYYYQQRRQPRLTSGVQAPPKQVEEVAVPVMLCHVCSHCGQMRSAGFHRNNPVVPGKPLVPTACRRCKKKVNRGHYDQSSFARIRTCTADRLCDWPSEPLHIDIDELERRGRRRSRAEVHASTYSPSRPRIFKRTSSQAHLGIGVLQQSPRDLTYERRVRVSSLSPHQAPRKGEIWPPPDIVRVCASRSETVFPVPPEPLINHTSSSIEVWPPPDIVHTHSFRKLKRSPSRRRSGRIIELSPSPPPDRTRLARVVFRGESQERRARSRSQSSVTRLREHRRSEDAQARLTAHPRPFRAVSATRHTILRASDETSSDNDLLPRNRAESPSRGILKPASLERVMDGQRANLHEARHSTNVDLGGPHVHFNPDKRAEDPVDRGRTKHTDERGKSGEVYEHFREYSSHRLVETSPPALPVEAFERLRVRRQPPSPGMDMKEDIRIDRARRISPSPQPARHFEETRVRHTSPLREQNRTNHGPPSPPTPERPPFPEYRHISRTRHVERSRSSTPPALRHTLKAEAEDVTDSDSAHSGELTEVRSWKGLDENGRPATFVEERRQVRMIEQGSERGGEFRPLTDRFAARSWNEV</sequence>
<evidence type="ECO:0000313" key="3">
    <source>
        <dbReference type="Proteomes" id="UP000799423"/>
    </source>
</evidence>
<feature type="region of interest" description="Disordered" evidence="1">
    <location>
        <begin position="424"/>
        <end position="492"/>
    </location>
</feature>
<proteinExistence type="predicted"/>
<gene>
    <name evidence="2" type="ORF">T440DRAFT_449847</name>
</gene>
<keyword evidence="3" id="KW-1185">Reference proteome</keyword>
<name>A0A6A7B8G2_9PLEO</name>
<feature type="compositionally biased region" description="Basic and acidic residues" evidence="1">
    <location>
        <begin position="692"/>
        <end position="706"/>
    </location>
</feature>